<dbReference type="AlphaFoldDB" id="A0A7X0LTT8"/>
<protein>
    <submittedName>
        <fullName evidence="1">Uncharacterized protein</fullName>
    </submittedName>
</protein>
<keyword evidence="2" id="KW-1185">Reference proteome</keyword>
<evidence type="ECO:0000313" key="1">
    <source>
        <dbReference type="EMBL" id="MBB6444236.1"/>
    </source>
</evidence>
<reference evidence="1 2" key="1">
    <citation type="submission" date="2020-08" db="EMBL/GenBank/DDBJ databases">
        <title>Genomic Encyclopedia of Type Strains, Phase IV (KMG-IV): sequencing the most valuable type-strain genomes for metagenomic binning, comparative biology and taxonomic classification.</title>
        <authorList>
            <person name="Goeker M."/>
        </authorList>
    </citation>
    <scope>NUCLEOTIDE SEQUENCE [LARGE SCALE GENOMIC DNA]</scope>
    <source>
        <strain evidence="1 2">DSM 5391</strain>
    </source>
</reference>
<dbReference type="EMBL" id="JACHGK010000002">
    <property type="protein sequence ID" value="MBB6444236.1"/>
    <property type="molecule type" value="Genomic_DNA"/>
</dbReference>
<comment type="caution">
    <text evidence="1">The sequence shown here is derived from an EMBL/GenBank/DDBJ whole genome shotgun (WGS) entry which is preliminary data.</text>
</comment>
<proteinExistence type="predicted"/>
<sequence>METESIRIKKATNQKRQFPFGAAFYSYLETGFVKAF</sequence>
<dbReference type="Proteomes" id="UP000531594">
    <property type="component" value="Unassembled WGS sequence"/>
</dbReference>
<organism evidence="1 2">
    <name type="scientific">Bacillus benzoevorans</name>
    <dbReference type="NCBI Taxonomy" id="1456"/>
    <lineage>
        <taxon>Bacteria</taxon>
        <taxon>Bacillati</taxon>
        <taxon>Bacillota</taxon>
        <taxon>Bacilli</taxon>
        <taxon>Bacillales</taxon>
        <taxon>Bacillaceae</taxon>
        <taxon>Bacillus</taxon>
    </lineage>
</organism>
<gene>
    <name evidence="1" type="ORF">HNR53_000844</name>
</gene>
<evidence type="ECO:0000313" key="2">
    <source>
        <dbReference type="Proteomes" id="UP000531594"/>
    </source>
</evidence>
<accession>A0A7X0LTT8</accession>
<name>A0A7X0LTT8_9BACI</name>